<evidence type="ECO:0008006" key="5">
    <source>
        <dbReference type="Google" id="ProtNLM"/>
    </source>
</evidence>
<evidence type="ECO:0000256" key="2">
    <source>
        <dbReference type="SAM" id="Phobius"/>
    </source>
</evidence>
<keyword evidence="2" id="KW-0812">Transmembrane</keyword>
<evidence type="ECO:0000256" key="1">
    <source>
        <dbReference type="SAM" id="MobiDB-lite"/>
    </source>
</evidence>
<feature type="region of interest" description="Disordered" evidence="1">
    <location>
        <begin position="127"/>
        <end position="147"/>
    </location>
</feature>
<dbReference type="PANTHER" id="PTHR24023:SF1082">
    <property type="entry name" value="COLLAGEN TRIPLE HELIX REPEAT"/>
    <property type="match status" value="1"/>
</dbReference>
<feature type="compositionally biased region" description="Low complexity" evidence="1">
    <location>
        <begin position="346"/>
        <end position="356"/>
    </location>
</feature>
<name>A0AA85GJW3_9TREM</name>
<dbReference type="Pfam" id="PF01391">
    <property type="entry name" value="Collagen"/>
    <property type="match status" value="1"/>
</dbReference>
<accession>A0AA85GJW3</accession>
<dbReference type="WBParaSite" id="SRDH1_98040.1">
    <property type="protein sequence ID" value="SRDH1_98040.1"/>
    <property type="gene ID" value="SRDH1_98040"/>
</dbReference>
<dbReference type="GO" id="GO:0005615">
    <property type="term" value="C:extracellular space"/>
    <property type="evidence" value="ECO:0007669"/>
    <property type="project" value="TreeGrafter"/>
</dbReference>
<keyword evidence="3" id="KW-1185">Reference proteome</keyword>
<dbReference type="PANTHER" id="PTHR24023">
    <property type="entry name" value="COLLAGEN ALPHA"/>
    <property type="match status" value="1"/>
</dbReference>
<dbReference type="GO" id="GO:0031012">
    <property type="term" value="C:extracellular matrix"/>
    <property type="evidence" value="ECO:0007669"/>
    <property type="project" value="TreeGrafter"/>
</dbReference>
<reference evidence="3" key="1">
    <citation type="submission" date="2022-06" db="EMBL/GenBank/DDBJ databases">
        <authorList>
            <person name="Berger JAMES D."/>
            <person name="Berger JAMES D."/>
        </authorList>
    </citation>
    <scope>NUCLEOTIDE SEQUENCE [LARGE SCALE GENOMIC DNA]</scope>
</reference>
<keyword evidence="2" id="KW-0472">Membrane</keyword>
<sequence>MQKEFNPIHHYDKQLITNKDHINNNSNNSNRSNSNVSGSLLTPHPIVTIATNHNDRTRIQHHNMHDPYYKLLMIWNSIITILLIIFIILFYFHYYYKLNKKLQWIEEELINNLEYNDPDHVYHDLHHDPPPPNHLDHHINNNNNNSYDRDQRLLLTTIDTNIWNDERHGNHKGDDHQYPLKKSLLFNRRKSNKLWPSMNVKPIINNLEYNDPDHLYHDSHHDPPPNHLDHHINNNNNNSYDRDQRLLLTTIDTNIWNDERHGNHKGDDHQYPLKKSLLFNRRKSNKLWPSMNIDMFRDICRGLSIDCNEMKFYEGKPGPPGPPGEPGKPGPPGPQGPIGPPGPSGEPGTPGARGPQGEPGPQGPRGLRGLIGLQGPKGPPGPIGPPGKDSPPHTCNVLCEKGKYRYGKEESACEVKCTNYIEGEEELT</sequence>
<feature type="compositionally biased region" description="Basic and acidic residues" evidence="1">
    <location>
        <begin position="220"/>
        <end position="232"/>
    </location>
</feature>
<protein>
    <recommendedName>
        <fullName evidence="5">Nematode cuticle collagen N-terminal domain-containing protein</fullName>
    </recommendedName>
</protein>
<evidence type="ECO:0000313" key="3">
    <source>
        <dbReference type="Proteomes" id="UP000050792"/>
    </source>
</evidence>
<dbReference type="InterPro" id="IPR008160">
    <property type="entry name" value="Collagen"/>
</dbReference>
<feature type="region of interest" description="Disordered" evidence="1">
    <location>
        <begin position="311"/>
        <end position="393"/>
    </location>
</feature>
<dbReference type="Proteomes" id="UP000050792">
    <property type="component" value="Unassembled WGS sequence"/>
</dbReference>
<dbReference type="GO" id="GO:0030020">
    <property type="term" value="F:extracellular matrix structural constituent conferring tensile strength"/>
    <property type="evidence" value="ECO:0007669"/>
    <property type="project" value="TreeGrafter"/>
</dbReference>
<organism evidence="3 4">
    <name type="scientific">Schistosoma rodhaini</name>
    <dbReference type="NCBI Taxonomy" id="6188"/>
    <lineage>
        <taxon>Eukaryota</taxon>
        <taxon>Metazoa</taxon>
        <taxon>Spiralia</taxon>
        <taxon>Lophotrochozoa</taxon>
        <taxon>Platyhelminthes</taxon>
        <taxon>Trematoda</taxon>
        <taxon>Digenea</taxon>
        <taxon>Strigeidida</taxon>
        <taxon>Schistosomatoidea</taxon>
        <taxon>Schistosomatidae</taxon>
        <taxon>Schistosoma</taxon>
    </lineage>
</organism>
<evidence type="ECO:0000313" key="4">
    <source>
        <dbReference type="WBParaSite" id="SRDH1_98040.1"/>
    </source>
</evidence>
<feature type="region of interest" description="Disordered" evidence="1">
    <location>
        <begin position="220"/>
        <end position="241"/>
    </location>
</feature>
<proteinExistence type="predicted"/>
<reference evidence="4" key="2">
    <citation type="submission" date="2023-11" db="UniProtKB">
        <authorList>
            <consortium name="WormBaseParasite"/>
        </authorList>
    </citation>
    <scope>IDENTIFICATION</scope>
</reference>
<feature type="compositionally biased region" description="Pro residues" evidence="1">
    <location>
        <begin position="317"/>
        <end position="344"/>
    </location>
</feature>
<keyword evidence="2" id="KW-1133">Transmembrane helix</keyword>
<feature type="compositionally biased region" description="Basic and acidic residues" evidence="1">
    <location>
        <begin position="127"/>
        <end position="139"/>
    </location>
</feature>
<feature type="compositionally biased region" description="Pro residues" evidence="1">
    <location>
        <begin position="377"/>
        <end position="389"/>
    </location>
</feature>
<dbReference type="InterPro" id="IPR050149">
    <property type="entry name" value="Collagen_superfamily"/>
</dbReference>
<dbReference type="GO" id="GO:0030198">
    <property type="term" value="P:extracellular matrix organization"/>
    <property type="evidence" value="ECO:0007669"/>
    <property type="project" value="TreeGrafter"/>
</dbReference>
<feature type="compositionally biased region" description="Low complexity" evidence="1">
    <location>
        <begin position="364"/>
        <end position="376"/>
    </location>
</feature>
<feature type="transmembrane region" description="Helical" evidence="2">
    <location>
        <begin position="72"/>
        <end position="92"/>
    </location>
</feature>
<dbReference type="AlphaFoldDB" id="A0AA85GJW3"/>